<evidence type="ECO:0008006" key="3">
    <source>
        <dbReference type="Google" id="ProtNLM"/>
    </source>
</evidence>
<comment type="caution">
    <text evidence="1">The sequence shown here is derived from an EMBL/GenBank/DDBJ whole genome shotgun (WGS) entry which is preliminary data.</text>
</comment>
<proteinExistence type="predicted"/>
<gene>
    <name evidence="1" type="ORF">F1188_16260</name>
</gene>
<dbReference type="AlphaFoldDB" id="A0A5M6I8A2"/>
<dbReference type="EMBL" id="VWPJ01000018">
    <property type="protein sequence ID" value="KAA5604413.1"/>
    <property type="molecule type" value="Genomic_DNA"/>
</dbReference>
<keyword evidence="2" id="KW-1185">Reference proteome</keyword>
<sequence>MTTKSNKPAVDRTTVALDRTLVRQADLLATVLGMSRADLISRGITIMSQGQPEHIKQTLKDMAAHTPATNTASAA</sequence>
<accession>A0A5M6I8A2</accession>
<protein>
    <recommendedName>
        <fullName evidence="3">Ribbon-helix-helix protein, CopG family</fullName>
    </recommendedName>
</protein>
<organism evidence="1 2">
    <name type="scientific">Roseospira marina</name>
    <dbReference type="NCBI Taxonomy" id="140057"/>
    <lineage>
        <taxon>Bacteria</taxon>
        <taxon>Pseudomonadati</taxon>
        <taxon>Pseudomonadota</taxon>
        <taxon>Alphaproteobacteria</taxon>
        <taxon>Rhodospirillales</taxon>
        <taxon>Rhodospirillaceae</taxon>
        <taxon>Roseospira</taxon>
    </lineage>
</organism>
<reference evidence="1 2" key="1">
    <citation type="submission" date="2019-09" db="EMBL/GenBank/DDBJ databases">
        <title>Genome sequence of Roseospira marina, one of the more divergent members of the non-sulfur purple photosynthetic bacterial family, the Rhodospirillaceae.</title>
        <authorList>
            <person name="Meyer T."/>
            <person name="Kyndt J."/>
        </authorList>
    </citation>
    <scope>NUCLEOTIDE SEQUENCE [LARGE SCALE GENOMIC DNA]</scope>
    <source>
        <strain evidence="1 2">DSM 15113</strain>
    </source>
</reference>
<evidence type="ECO:0000313" key="2">
    <source>
        <dbReference type="Proteomes" id="UP000324065"/>
    </source>
</evidence>
<evidence type="ECO:0000313" key="1">
    <source>
        <dbReference type="EMBL" id="KAA5604413.1"/>
    </source>
</evidence>
<dbReference type="Proteomes" id="UP000324065">
    <property type="component" value="Unassembled WGS sequence"/>
</dbReference>
<name>A0A5M6I8A2_9PROT</name>
<dbReference type="RefSeq" id="WP_150063504.1">
    <property type="nucleotide sequence ID" value="NZ_JACHII010000014.1"/>
</dbReference>